<dbReference type="GO" id="GO:0005975">
    <property type="term" value="P:carbohydrate metabolic process"/>
    <property type="evidence" value="ECO:0007669"/>
    <property type="project" value="InterPro"/>
</dbReference>
<dbReference type="EMBL" id="SSSM01000005">
    <property type="protein sequence ID" value="THG29795.1"/>
    <property type="molecule type" value="Genomic_DNA"/>
</dbReference>
<evidence type="ECO:0000313" key="2">
    <source>
        <dbReference type="Proteomes" id="UP000309133"/>
    </source>
</evidence>
<dbReference type="NCBIfam" id="NF003816">
    <property type="entry name" value="PRK05406.1-5"/>
    <property type="match status" value="1"/>
</dbReference>
<dbReference type="PANTHER" id="PTHR30292">
    <property type="entry name" value="UNCHARACTERIZED PROTEIN YBGL-RELATED"/>
    <property type="match status" value="1"/>
</dbReference>
<proteinExistence type="predicted"/>
<comment type="caution">
    <text evidence="1">The sequence shown here is derived from an EMBL/GenBank/DDBJ whole genome shotgun (WGS) entry which is preliminary data.</text>
</comment>
<accession>A0A4S4FKI1</accession>
<organism evidence="1 2">
    <name type="scientific">Naasia lichenicola</name>
    <dbReference type="NCBI Taxonomy" id="2565933"/>
    <lineage>
        <taxon>Bacteria</taxon>
        <taxon>Bacillati</taxon>
        <taxon>Actinomycetota</taxon>
        <taxon>Actinomycetes</taxon>
        <taxon>Micrococcales</taxon>
        <taxon>Microbacteriaceae</taxon>
        <taxon>Naasia</taxon>
    </lineage>
</organism>
<dbReference type="CDD" id="cd10787">
    <property type="entry name" value="LamB_YcsF_like"/>
    <property type="match status" value="1"/>
</dbReference>
<dbReference type="PANTHER" id="PTHR30292:SF0">
    <property type="entry name" value="5-OXOPROLINASE SUBUNIT A"/>
    <property type="match status" value="1"/>
</dbReference>
<dbReference type="NCBIfam" id="NF003814">
    <property type="entry name" value="PRK05406.1-3"/>
    <property type="match status" value="1"/>
</dbReference>
<dbReference type="InterPro" id="IPR005501">
    <property type="entry name" value="LamB/YcsF/PxpA-like"/>
</dbReference>
<dbReference type="Gene3D" id="3.20.20.370">
    <property type="entry name" value="Glycoside hydrolase/deacetylase"/>
    <property type="match status" value="1"/>
</dbReference>
<dbReference type="OrthoDB" id="9773478at2"/>
<dbReference type="Pfam" id="PF03746">
    <property type="entry name" value="LamB_YcsF"/>
    <property type="match status" value="1"/>
</dbReference>
<sequence>MRMVDLNCDLGEGFPDDARIFPLISSANIACGFHAGNVDSMRRAVALAMSHGVTVGAHPSYRDRAGFGRRPVEILPDELAEQVLEQIEALRSAARLEGGEVRYLKPHGALYNRIAHDPEQADAVARAAATADLPLLGLAGSAIDAAARRHGVPFIAEAFADRGFLADGTLVPRTSPGAVLSDPEEVAERVVLMIETGTVQASTGEIVPVDARSLCVHGDSPDAVALLTAIRRRVPTVEAFA</sequence>
<dbReference type="InterPro" id="IPR011330">
    <property type="entry name" value="Glyco_hydro/deAcase_b/a-brl"/>
</dbReference>
<keyword evidence="2" id="KW-1185">Reference proteome</keyword>
<dbReference type="SUPFAM" id="SSF88713">
    <property type="entry name" value="Glycoside hydrolase/deacetylase"/>
    <property type="match status" value="1"/>
</dbReference>
<gene>
    <name evidence="1" type="ORF">E6C64_14115</name>
</gene>
<protein>
    <submittedName>
        <fullName evidence="1">LamB/YcsF family protein</fullName>
    </submittedName>
</protein>
<dbReference type="Proteomes" id="UP000309133">
    <property type="component" value="Unassembled WGS sequence"/>
</dbReference>
<name>A0A4S4FKI1_9MICO</name>
<reference evidence="1 2" key="1">
    <citation type="submission" date="2019-04" db="EMBL/GenBank/DDBJ databases">
        <authorList>
            <person name="Jiang L."/>
        </authorList>
    </citation>
    <scope>NUCLEOTIDE SEQUENCE [LARGE SCALE GENOMIC DNA]</scope>
    <source>
        <strain evidence="1 2">YIM 131853</strain>
    </source>
</reference>
<evidence type="ECO:0000313" key="1">
    <source>
        <dbReference type="EMBL" id="THG29795.1"/>
    </source>
</evidence>
<dbReference type="AlphaFoldDB" id="A0A4S4FKI1"/>